<gene>
    <name evidence="2" type="ORF">BFR47_04495</name>
</gene>
<keyword evidence="1" id="KW-1133">Transmembrane helix</keyword>
<reference evidence="2 3" key="1">
    <citation type="submission" date="2016-07" db="EMBL/GenBank/DDBJ databases">
        <title>Draft Genome Sequence of Oceanisphaera psychrotolerans, isolated from coastal sediment samples.</title>
        <authorList>
            <person name="Zhuo S."/>
            <person name="Ruan Z."/>
        </authorList>
    </citation>
    <scope>NUCLEOTIDE SEQUENCE [LARGE SCALE GENOMIC DNA]</scope>
    <source>
        <strain evidence="2 3">LAM-WHM-ZC</strain>
    </source>
</reference>
<evidence type="ECO:0000313" key="3">
    <source>
        <dbReference type="Proteomes" id="UP000243073"/>
    </source>
</evidence>
<proteinExistence type="predicted"/>
<dbReference type="Proteomes" id="UP000243073">
    <property type="component" value="Unassembled WGS sequence"/>
</dbReference>
<dbReference type="RefSeq" id="WP_071473630.1">
    <property type="nucleotide sequence ID" value="NZ_MDKE01000044.1"/>
</dbReference>
<keyword evidence="3" id="KW-1185">Reference proteome</keyword>
<keyword evidence="1" id="KW-0812">Transmembrane</keyword>
<sequence>MKCPGCENLIEAAHITERQVRGLDIQFACPHCQATLRVNGRATRAKLMGFVLLMSGSGVMLWGPQPAWIFGLMVMIAGGGLAFAARRRESRLQCVDKPGSEAEH</sequence>
<keyword evidence="1" id="KW-0472">Membrane</keyword>
<dbReference type="OrthoDB" id="5600385at2"/>
<dbReference type="STRING" id="1414654.BFR47_04495"/>
<evidence type="ECO:0000256" key="1">
    <source>
        <dbReference type="SAM" id="Phobius"/>
    </source>
</evidence>
<protein>
    <submittedName>
        <fullName evidence="2">Uncharacterized protein</fullName>
    </submittedName>
</protein>
<feature type="transmembrane region" description="Helical" evidence="1">
    <location>
        <begin position="45"/>
        <end position="62"/>
    </location>
</feature>
<accession>A0A1J4QB85</accession>
<comment type="caution">
    <text evidence="2">The sequence shown here is derived from an EMBL/GenBank/DDBJ whole genome shotgun (WGS) entry which is preliminary data.</text>
</comment>
<dbReference type="EMBL" id="MDKE01000044">
    <property type="protein sequence ID" value="OIN06615.1"/>
    <property type="molecule type" value="Genomic_DNA"/>
</dbReference>
<name>A0A1J4QB85_9GAMM</name>
<organism evidence="2 3">
    <name type="scientific">Oceanisphaera psychrotolerans</name>
    <dbReference type="NCBI Taxonomy" id="1414654"/>
    <lineage>
        <taxon>Bacteria</taxon>
        <taxon>Pseudomonadati</taxon>
        <taxon>Pseudomonadota</taxon>
        <taxon>Gammaproteobacteria</taxon>
        <taxon>Aeromonadales</taxon>
        <taxon>Aeromonadaceae</taxon>
        <taxon>Oceanisphaera</taxon>
    </lineage>
</organism>
<feature type="transmembrane region" description="Helical" evidence="1">
    <location>
        <begin position="68"/>
        <end position="85"/>
    </location>
</feature>
<evidence type="ECO:0000313" key="2">
    <source>
        <dbReference type="EMBL" id="OIN06615.1"/>
    </source>
</evidence>
<dbReference type="AlphaFoldDB" id="A0A1J4QB85"/>